<dbReference type="GO" id="GO:0034657">
    <property type="term" value="C:GID complex"/>
    <property type="evidence" value="ECO:0007669"/>
    <property type="project" value="TreeGrafter"/>
</dbReference>
<accession>A0A564YAM3</accession>
<evidence type="ECO:0000256" key="1">
    <source>
        <dbReference type="ARBA" id="ARBA00061469"/>
    </source>
</evidence>
<evidence type="ECO:0000313" key="2">
    <source>
        <dbReference type="EMBL" id="VUZ43818.1"/>
    </source>
</evidence>
<dbReference type="Gene3D" id="1.10.8.720">
    <property type="entry name" value="Region D6 of dynein motor"/>
    <property type="match status" value="1"/>
</dbReference>
<dbReference type="GO" id="GO:0005773">
    <property type="term" value="C:vacuole"/>
    <property type="evidence" value="ECO:0007669"/>
    <property type="project" value="GOC"/>
</dbReference>
<proteinExistence type="inferred from homology"/>
<evidence type="ECO:0000313" key="3">
    <source>
        <dbReference type="Proteomes" id="UP000321570"/>
    </source>
</evidence>
<feature type="non-terminal residue" evidence="2">
    <location>
        <position position="363"/>
    </location>
</feature>
<dbReference type="PANTHER" id="PTHR14534">
    <property type="entry name" value="VACUOLAR IMPORT AND DEGRADATION PROTEIN 24"/>
    <property type="match status" value="1"/>
</dbReference>
<dbReference type="PANTHER" id="PTHR14534:SF3">
    <property type="entry name" value="GID COMPLEX SUBUNIT 4 HOMOLOG"/>
    <property type="match status" value="1"/>
</dbReference>
<reference evidence="2 3" key="1">
    <citation type="submission" date="2019-07" db="EMBL/GenBank/DDBJ databases">
        <authorList>
            <person name="Jastrzebski P J."/>
            <person name="Paukszto L."/>
            <person name="Jastrzebski P J."/>
        </authorList>
    </citation>
    <scope>NUCLEOTIDE SEQUENCE [LARGE SCALE GENOMIC DNA]</scope>
    <source>
        <strain evidence="2 3">WMS-il1</strain>
    </source>
</reference>
<dbReference type="GO" id="GO:0043161">
    <property type="term" value="P:proteasome-mediated ubiquitin-dependent protein catabolic process"/>
    <property type="evidence" value="ECO:0007669"/>
    <property type="project" value="TreeGrafter"/>
</dbReference>
<dbReference type="InterPro" id="IPR018618">
    <property type="entry name" value="GID4/10-like"/>
</dbReference>
<dbReference type="GO" id="GO:0006623">
    <property type="term" value="P:protein targeting to vacuole"/>
    <property type="evidence" value="ECO:0007669"/>
    <property type="project" value="TreeGrafter"/>
</dbReference>
<dbReference type="GO" id="GO:0045721">
    <property type="term" value="P:negative regulation of gluconeogenesis"/>
    <property type="evidence" value="ECO:0007669"/>
    <property type="project" value="TreeGrafter"/>
</dbReference>
<protein>
    <submittedName>
        <fullName evidence="2">Uncharacterized protein</fullName>
    </submittedName>
</protein>
<organism evidence="2 3">
    <name type="scientific">Hymenolepis diminuta</name>
    <name type="common">Rat tapeworm</name>
    <dbReference type="NCBI Taxonomy" id="6216"/>
    <lineage>
        <taxon>Eukaryota</taxon>
        <taxon>Metazoa</taxon>
        <taxon>Spiralia</taxon>
        <taxon>Lophotrochozoa</taxon>
        <taxon>Platyhelminthes</taxon>
        <taxon>Cestoda</taxon>
        <taxon>Eucestoda</taxon>
        <taxon>Cyclophyllidea</taxon>
        <taxon>Hymenolepididae</taxon>
        <taxon>Hymenolepis</taxon>
    </lineage>
</organism>
<dbReference type="GO" id="GO:0007039">
    <property type="term" value="P:protein catabolic process in the vacuole"/>
    <property type="evidence" value="ECO:0007669"/>
    <property type="project" value="TreeGrafter"/>
</dbReference>
<sequence>MNSSNMVSSWVDLGPCPFLHKSTLSTSCIQIGAHFTGSQISRCKKYVVDVTFMAVDLSSKTLSGFIKVDKTSKDSESFENATNNGKSTTSYFNGEIISRKFPFVTGKWGASIETDTNHWNELNVVARFPNYYRDDFDYSQLENFDHVYMRWKESFILPDSTRNSEKKPSSGFYYVCLQKSTGELTGYFYNKSSERLQLLELKYDPQGIDWKSVCYMISEIQYGGRVTDDYDLRLLECLTRNYFQEAMFSPGFRMVEHYPIPLFNTVGEYMDFIKNNLPQRDSPEAFGLHTNADINYSTQTTRYILETIVSIQPKDESGESEETEGTTHKVVETREAVVHRICTEMLTKPLPHKRNLPLSHDYV</sequence>
<gene>
    <name evidence="2" type="ORF">WMSIL1_LOCUS4289</name>
</gene>
<dbReference type="InterPro" id="IPR042219">
    <property type="entry name" value="AAA_lid_11_sf"/>
</dbReference>
<dbReference type="Proteomes" id="UP000321570">
    <property type="component" value="Unassembled WGS sequence"/>
</dbReference>
<dbReference type="Pfam" id="PF09783">
    <property type="entry name" value="Vac_ImportDeg"/>
    <property type="match status" value="1"/>
</dbReference>
<name>A0A564YAM3_HYMDI</name>
<keyword evidence="3" id="KW-1185">Reference proteome</keyword>
<comment type="similarity">
    <text evidence="1">Belongs to the GID4/VID24 family.</text>
</comment>
<dbReference type="EMBL" id="CABIJS010000122">
    <property type="protein sequence ID" value="VUZ43818.1"/>
    <property type="molecule type" value="Genomic_DNA"/>
</dbReference>
<dbReference type="AlphaFoldDB" id="A0A564YAM3"/>